<dbReference type="GeneID" id="94193323"/>
<evidence type="ECO:0000256" key="1">
    <source>
        <dbReference type="SAM" id="MobiDB-lite"/>
    </source>
</evidence>
<dbReference type="AlphaFoldDB" id="A0AAV4LPG2"/>
<proteinExistence type="predicted"/>
<keyword evidence="3" id="KW-1185">Reference proteome</keyword>
<feature type="compositionally biased region" description="Basic residues" evidence="1">
    <location>
        <begin position="195"/>
        <end position="209"/>
    </location>
</feature>
<dbReference type="EMBL" id="BPLF01000001">
    <property type="protein sequence ID" value="GIX61840.1"/>
    <property type="molecule type" value="Genomic_DNA"/>
</dbReference>
<gene>
    <name evidence="2" type="ORF">BcabD6B2_12750</name>
</gene>
<feature type="region of interest" description="Disordered" evidence="1">
    <location>
        <begin position="128"/>
        <end position="254"/>
    </location>
</feature>
<dbReference type="Proteomes" id="UP001497744">
    <property type="component" value="Unassembled WGS sequence"/>
</dbReference>
<feature type="compositionally biased region" description="Basic and acidic residues" evidence="1">
    <location>
        <begin position="129"/>
        <end position="140"/>
    </location>
</feature>
<feature type="compositionally biased region" description="Basic and acidic residues" evidence="1">
    <location>
        <begin position="166"/>
        <end position="176"/>
    </location>
</feature>
<dbReference type="RefSeq" id="XP_067713911.1">
    <property type="nucleotide sequence ID" value="XM_067857810.1"/>
</dbReference>
<organism evidence="2 3">
    <name type="scientific">Babesia caballi</name>
    <dbReference type="NCBI Taxonomy" id="5871"/>
    <lineage>
        <taxon>Eukaryota</taxon>
        <taxon>Sar</taxon>
        <taxon>Alveolata</taxon>
        <taxon>Apicomplexa</taxon>
        <taxon>Aconoidasida</taxon>
        <taxon>Piroplasmida</taxon>
        <taxon>Babesiidae</taxon>
        <taxon>Babesia</taxon>
    </lineage>
</organism>
<name>A0AAV4LPG2_BABCB</name>
<evidence type="ECO:0000313" key="3">
    <source>
        <dbReference type="Proteomes" id="UP001497744"/>
    </source>
</evidence>
<reference evidence="2 3" key="1">
    <citation type="submission" date="2021-06" db="EMBL/GenBank/DDBJ databases">
        <title>Genome sequence of Babesia caballi.</title>
        <authorList>
            <person name="Yamagishi J."/>
            <person name="Kidaka T."/>
            <person name="Ochi A."/>
        </authorList>
    </citation>
    <scope>NUCLEOTIDE SEQUENCE [LARGE SCALE GENOMIC DNA]</scope>
    <source>
        <strain evidence="2">USDA-D6B2</strain>
    </source>
</reference>
<comment type="caution">
    <text evidence="2">The sequence shown here is derived from an EMBL/GenBank/DDBJ whole genome shotgun (WGS) entry which is preliminary data.</text>
</comment>
<protein>
    <submittedName>
        <fullName evidence="2">Uncharacterized protein</fullName>
    </submittedName>
</protein>
<accession>A0AAV4LPG2</accession>
<evidence type="ECO:0000313" key="2">
    <source>
        <dbReference type="EMBL" id="GIX61840.1"/>
    </source>
</evidence>
<sequence length="254" mass="26454">MARGDLGAPGRVVQAAPTRSEGGRERTVEAAAPIHVLPVLAPGALRHARKVGVQVLLVLGRGELAEAHGLHQQLLLVQRLRGLLDAVLRPVGPEGDARAEAAGAAAAVTAARLAPALRPSVGPAVVPVKGDRDYTHHPSDNGRPAYACHPAYNGPPHLASRLAADSARRRSRECQGGRRGRGSPGSGALADRLTHRSGRRGHSGRRRPRGNPPGERHGTGRGGRSGRLPTSSRGENMAGARHCEIASLPPSQGR</sequence>
<feature type="region of interest" description="Disordered" evidence="1">
    <location>
        <begin position="1"/>
        <end position="26"/>
    </location>
</feature>